<feature type="domain" description="DNA helicase Pif1-like DEAD-box helicase" evidence="2">
    <location>
        <begin position="462"/>
        <end position="665"/>
    </location>
</feature>
<accession>A0A0N5BCR2</accession>
<dbReference type="Pfam" id="PF05970">
    <property type="entry name" value="PIF1"/>
    <property type="match status" value="1"/>
</dbReference>
<sequence>MLHHDCLKLKEKRPCWNKSKDRCMKDFPKQYVEETYTDKVTGRVFYKRSDNTDDNITLENGRYVNNSFVVPYNVFLLKYFNAHINIEIVNQILAVSYLFKYFVKDGETNRVNVELLFNDEKKDEISEYQKVRCVGPTDATWKIFEYPIVANTVTVEVLYVYEKPYSKGKYKIPVEDNDFMNAPELNTNTEAFKHLITTNTIGKSKLMAYFDLMMEESNKSKPNQDILNLTYENVPTMFKWDPLHPKDQENLPRREREAWIRRKINIKVIGRIVAIPKTKKELFAMRVLLIHKKGVKSFDDLKTIDGIRFETYHDAAKFLNLIKQGVLEIDYFNELKNMLTPPEFTSALVIYICQEPEFIYHLKVFNLHKDYMNQVYLPRYRNGPNGRVSEIIVIEKANNHLLYQIYLLLTANEYNMKKSNLTFDSINFEDIIDQDGVSIEEDAILLQRYVNNATRGQLDGYEAFKTIFNSTRDSKVIIVEGPAGTGKTYLYNMLSTYLRTESKKYINFATTGIAASLLHQGQTVHSLFKMLLNINEPEFVIEPRRIRGLPEPERLRIKHSDVIFIDEVSMLSVKQLAYVDSVLRLHFFRHKPFGGKLIIFGGDFRQCLPIIKNQTTAEIVGSTILSSKYFTHGHQVKRIYLTENMRALENERNFAEFLLQVGNGVRYDPNINYTLDGRMDDNRLVTIPENMIFEGTLDDFVEGIFGKTKEELNTNRMSAILAPTNATVSSINEQILLKFYSHSIETFYSNDE</sequence>
<keyword evidence="1" id="KW-0234">DNA repair</keyword>
<dbReference type="GO" id="GO:0006281">
    <property type="term" value="P:DNA repair"/>
    <property type="evidence" value="ECO:0007669"/>
    <property type="project" value="UniProtKB-KW"/>
</dbReference>
<dbReference type="GO" id="GO:0016887">
    <property type="term" value="F:ATP hydrolysis activity"/>
    <property type="evidence" value="ECO:0007669"/>
    <property type="project" value="RHEA"/>
</dbReference>
<proteinExistence type="inferred from homology"/>
<dbReference type="PANTHER" id="PTHR10492:SF57">
    <property type="entry name" value="ATP-DEPENDENT DNA HELICASE"/>
    <property type="match status" value="1"/>
</dbReference>
<comment type="catalytic activity">
    <reaction evidence="1">
        <text>ATP + H2O = ADP + phosphate + H(+)</text>
        <dbReference type="Rhea" id="RHEA:13065"/>
        <dbReference type="ChEBI" id="CHEBI:15377"/>
        <dbReference type="ChEBI" id="CHEBI:15378"/>
        <dbReference type="ChEBI" id="CHEBI:30616"/>
        <dbReference type="ChEBI" id="CHEBI:43474"/>
        <dbReference type="ChEBI" id="CHEBI:456216"/>
        <dbReference type="EC" id="5.6.2.3"/>
    </reaction>
</comment>
<dbReference type="GO" id="GO:0043139">
    <property type="term" value="F:5'-3' DNA helicase activity"/>
    <property type="evidence" value="ECO:0007669"/>
    <property type="project" value="UniProtKB-EC"/>
</dbReference>
<dbReference type="GO" id="GO:0006310">
    <property type="term" value="P:DNA recombination"/>
    <property type="evidence" value="ECO:0007669"/>
    <property type="project" value="UniProtKB-KW"/>
</dbReference>
<dbReference type="AlphaFoldDB" id="A0A0N5BCR2"/>
<dbReference type="EC" id="5.6.2.3" evidence="1"/>
<dbReference type="InterPro" id="IPR027417">
    <property type="entry name" value="P-loop_NTPase"/>
</dbReference>
<dbReference type="GO" id="GO:0000723">
    <property type="term" value="P:telomere maintenance"/>
    <property type="evidence" value="ECO:0007669"/>
    <property type="project" value="InterPro"/>
</dbReference>
<organism evidence="3 4">
    <name type="scientific">Strongyloides papillosus</name>
    <name type="common">Intestinal threadworm</name>
    <dbReference type="NCBI Taxonomy" id="174720"/>
    <lineage>
        <taxon>Eukaryota</taxon>
        <taxon>Metazoa</taxon>
        <taxon>Ecdysozoa</taxon>
        <taxon>Nematoda</taxon>
        <taxon>Chromadorea</taxon>
        <taxon>Rhabditida</taxon>
        <taxon>Tylenchina</taxon>
        <taxon>Panagrolaimomorpha</taxon>
        <taxon>Strongyloidoidea</taxon>
        <taxon>Strongyloididae</taxon>
        <taxon>Strongyloides</taxon>
    </lineage>
</organism>
<dbReference type="PANTHER" id="PTHR10492">
    <property type="match status" value="1"/>
</dbReference>
<evidence type="ECO:0000259" key="2">
    <source>
        <dbReference type="Pfam" id="PF05970"/>
    </source>
</evidence>
<reference evidence="4" key="1">
    <citation type="submission" date="2017-02" db="UniProtKB">
        <authorList>
            <consortium name="WormBaseParasite"/>
        </authorList>
    </citation>
    <scope>IDENTIFICATION</scope>
</reference>
<keyword evidence="1" id="KW-0227">DNA damage</keyword>
<evidence type="ECO:0000256" key="1">
    <source>
        <dbReference type="RuleBase" id="RU363044"/>
    </source>
</evidence>
<dbReference type="SUPFAM" id="SSF52540">
    <property type="entry name" value="P-loop containing nucleoside triphosphate hydrolases"/>
    <property type="match status" value="2"/>
</dbReference>
<dbReference type="GO" id="GO:0005524">
    <property type="term" value="F:ATP binding"/>
    <property type="evidence" value="ECO:0007669"/>
    <property type="project" value="UniProtKB-KW"/>
</dbReference>
<dbReference type="WBParaSite" id="SPAL_0000380700.1">
    <property type="protein sequence ID" value="SPAL_0000380700.1"/>
    <property type="gene ID" value="SPAL_0000380700"/>
</dbReference>
<dbReference type="STRING" id="174720.A0A0N5BCR2"/>
<comment type="cofactor">
    <cofactor evidence="1">
        <name>Mg(2+)</name>
        <dbReference type="ChEBI" id="CHEBI:18420"/>
    </cofactor>
</comment>
<keyword evidence="3" id="KW-1185">Reference proteome</keyword>
<evidence type="ECO:0000313" key="3">
    <source>
        <dbReference type="Proteomes" id="UP000046392"/>
    </source>
</evidence>
<keyword evidence="1" id="KW-0378">Hydrolase</keyword>
<name>A0A0N5BCR2_STREA</name>
<dbReference type="Proteomes" id="UP000046392">
    <property type="component" value="Unplaced"/>
</dbReference>
<protein>
    <recommendedName>
        <fullName evidence="1">ATP-dependent DNA helicase</fullName>
        <ecNumber evidence="1">5.6.2.3</ecNumber>
    </recommendedName>
</protein>
<keyword evidence="1" id="KW-0233">DNA recombination</keyword>
<keyword evidence="1" id="KW-0067">ATP-binding</keyword>
<keyword evidence="1" id="KW-0347">Helicase</keyword>
<dbReference type="Gene3D" id="3.40.50.300">
    <property type="entry name" value="P-loop containing nucleotide triphosphate hydrolases"/>
    <property type="match status" value="1"/>
</dbReference>
<comment type="similarity">
    <text evidence="1">Belongs to the helicase family.</text>
</comment>
<dbReference type="InterPro" id="IPR010285">
    <property type="entry name" value="DNA_helicase_pif1-like_DEAD"/>
</dbReference>
<evidence type="ECO:0000313" key="4">
    <source>
        <dbReference type="WBParaSite" id="SPAL_0000380700.1"/>
    </source>
</evidence>
<keyword evidence="1" id="KW-0547">Nucleotide-binding</keyword>